<dbReference type="InterPro" id="IPR046536">
    <property type="entry name" value="DUF6601"/>
</dbReference>
<dbReference type="PANTHER" id="PTHR34414">
    <property type="entry name" value="HET DOMAIN-CONTAINING PROTEIN-RELATED"/>
    <property type="match status" value="1"/>
</dbReference>
<reference evidence="3" key="1">
    <citation type="journal article" date="2023" name="Mol. Phylogenet. Evol.">
        <title>Genome-scale phylogeny and comparative genomics of the fungal order Sordariales.</title>
        <authorList>
            <person name="Hensen N."/>
            <person name="Bonometti L."/>
            <person name="Westerberg I."/>
            <person name="Brannstrom I.O."/>
            <person name="Guillou S."/>
            <person name="Cros-Aarteil S."/>
            <person name="Calhoun S."/>
            <person name="Haridas S."/>
            <person name="Kuo A."/>
            <person name="Mondo S."/>
            <person name="Pangilinan J."/>
            <person name="Riley R."/>
            <person name="LaButti K."/>
            <person name="Andreopoulos B."/>
            <person name="Lipzen A."/>
            <person name="Chen C."/>
            <person name="Yan M."/>
            <person name="Daum C."/>
            <person name="Ng V."/>
            <person name="Clum A."/>
            <person name="Steindorff A."/>
            <person name="Ohm R.A."/>
            <person name="Martin F."/>
            <person name="Silar P."/>
            <person name="Natvig D.O."/>
            <person name="Lalanne C."/>
            <person name="Gautier V."/>
            <person name="Ament-Velasquez S.L."/>
            <person name="Kruys A."/>
            <person name="Hutchinson M.I."/>
            <person name="Powell A.J."/>
            <person name="Barry K."/>
            <person name="Miller A.N."/>
            <person name="Grigoriev I.V."/>
            <person name="Debuchy R."/>
            <person name="Gladieux P."/>
            <person name="Hiltunen Thoren M."/>
            <person name="Johannesson H."/>
        </authorList>
    </citation>
    <scope>NUCLEOTIDE SEQUENCE [LARGE SCALE GENOMIC DNA]</scope>
    <source>
        <strain evidence="3">CBS 340.73</strain>
    </source>
</reference>
<protein>
    <submittedName>
        <fullName evidence="2">Uncharacterized protein</fullName>
    </submittedName>
</protein>
<name>A0AAN6S1B5_9PEZI</name>
<evidence type="ECO:0000313" key="2">
    <source>
        <dbReference type="EMBL" id="KAK3937547.1"/>
    </source>
</evidence>
<dbReference type="EMBL" id="MU853851">
    <property type="protein sequence ID" value="KAK3937547.1"/>
    <property type="molecule type" value="Genomic_DNA"/>
</dbReference>
<comment type="caution">
    <text evidence="2">The sequence shown here is derived from an EMBL/GenBank/DDBJ whole genome shotgun (WGS) entry which is preliminary data.</text>
</comment>
<dbReference type="Pfam" id="PF20246">
    <property type="entry name" value="DUF6601"/>
    <property type="match status" value="1"/>
</dbReference>
<sequence>MQRAKGRNIVPTEDPRLHLVWDRDKIYIKPVPMFLLNHDFWTIYLPPSERVPCSKSSPAPSESATIAFDRSVAVGFLRSYSLLMSHRLDFAIAKESHLIPDDVDWLQWSRFICHFRRVGDVAVAKRFHYGQLRLSRLNWAVRIFRPRHAGTMWFYEIPHWSMTEFVAKAMLPLVFVFASVSLVLSSMQVALAVPSEALWSGISEDGLQRLRRAFWVFSIVAVLLWAVVWMLLLGIPLVVLAWQVL</sequence>
<dbReference type="AlphaFoldDB" id="A0AAN6S1B5"/>
<feature type="transmembrane region" description="Helical" evidence="1">
    <location>
        <begin position="169"/>
        <end position="193"/>
    </location>
</feature>
<dbReference type="PANTHER" id="PTHR34414:SF1">
    <property type="entry name" value="SUBTILISIN-LIKE SERINE PROTEASE"/>
    <property type="match status" value="1"/>
</dbReference>
<organism evidence="2 3">
    <name type="scientific">Diplogelasinospora grovesii</name>
    <dbReference type="NCBI Taxonomy" id="303347"/>
    <lineage>
        <taxon>Eukaryota</taxon>
        <taxon>Fungi</taxon>
        <taxon>Dikarya</taxon>
        <taxon>Ascomycota</taxon>
        <taxon>Pezizomycotina</taxon>
        <taxon>Sordariomycetes</taxon>
        <taxon>Sordariomycetidae</taxon>
        <taxon>Sordariales</taxon>
        <taxon>Diplogelasinosporaceae</taxon>
        <taxon>Diplogelasinospora</taxon>
    </lineage>
</organism>
<keyword evidence="3" id="KW-1185">Reference proteome</keyword>
<proteinExistence type="predicted"/>
<evidence type="ECO:0000313" key="3">
    <source>
        <dbReference type="Proteomes" id="UP001303473"/>
    </source>
</evidence>
<keyword evidence="1" id="KW-1133">Transmembrane helix</keyword>
<accession>A0AAN6S1B5</accession>
<keyword evidence="1" id="KW-0812">Transmembrane</keyword>
<keyword evidence="1" id="KW-0472">Membrane</keyword>
<feature type="transmembrane region" description="Helical" evidence="1">
    <location>
        <begin position="213"/>
        <end position="242"/>
    </location>
</feature>
<dbReference type="Proteomes" id="UP001303473">
    <property type="component" value="Unassembled WGS sequence"/>
</dbReference>
<evidence type="ECO:0000256" key="1">
    <source>
        <dbReference type="SAM" id="Phobius"/>
    </source>
</evidence>
<gene>
    <name evidence="2" type="ORF">QBC46DRAFT_392479</name>
</gene>